<reference evidence="1" key="1">
    <citation type="submission" date="2021-03" db="EMBL/GenBank/DDBJ databases">
        <authorList>
            <consortium name="DOE Joint Genome Institute"/>
            <person name="Ahrendt S."/>
            <person name="Looney B.P."/>
            <person name="Miyauchi S."/>
            <person name="Morin E."/>
            <person name="Drula E."/>
            <person name="Courty P.E."/>
            <person name="Chicoki N."/>
            <person name="Fauchery L."/>
            <person name="Kohler A."/>
            <person name="Kuo A."/>
            <person name="Labutti K."/>
            <person name="Pangilinan J."/>
            <person name="Lipzen A."/>
            <person name="Riley R."/>
            <person name="Andreopoulos W."/>
            <person name="He G."/>
            <person name="Johnson J."/>
            <person name="Barry K.W."/>
            <person name="Grigoriev I.V."/>
            <person name="Nagy L."/>
            <person name="Hibbett D."/>
            <person name="Henrissat B."/>
            <person name="Matheny P.B."/>
            <person name="Labbe J."/>
            <person name="Martin F."/>
        </authorList>
    </citation>
    <scope>NUCLEOTIDE SEQUENCE</scope>
    <source>
        <strain evidence="1">HHB10654</strain>
    </source>
</reference>
<name>A0ACB8T643_9AGAM</name>
<reference evidence="1" key="2">
    <citation type="journal article" date="2022" name="New Phytol.">
        <title>Evolutionary transition to the ectomycorrhizal habit in the genomes of a hyperdiverse lineage of mushroom-forming fungi.</title>
        <authorList>
            <person name="Looney B."/>
            <person name="Miyauchi S."/>
            <person name="Morin E."/>
            <person name="Drula E."/>
            <person name="Courty P.E."/>
            <person name="Kohler A."/>
            <person name="Kuo A."/>
            <person name="LaButti K."/>
            <person name="Pangilinan J."/>
            <person name="Lipzen A."/>
            <person name="Riley R."/>
            <person name="Andreopoulos W."/>
            <person name="He G."/>
            <person name="Johnson J."/>
            <person name="Nolan M."/>
            <person name="Tritt A."/>
            <person name="Barry K.W."/>
            <person name="Grigoriev I.V."/>
            <person name="Nagy L.G."/>
            <person name="Hibbett D."/>
            <person name="Henrissat B."/>
            <person name="Matheny P.B."/>
            <person name="Labbe J."/>
            <person name="Martin F.M."/>
        </authorList>
    </citation>
    <scope>NUCLEOTIDE SEQUENCE</scope>
    <source>
        <strain evidence="1">HHB10654</strain>
    </source>
</reference>
<keyword evidence="2" id="KW-1185">Reference proteome</keyword>
<accession>A0ACB8T643</accession>
<dbReference type="EMBL" id="MU277199">
    <property type="protein sequence ID" value="KAI0064329.1"/>
    <property type="molecule type" value="Genomic_DNA"/>
</dbReference>
<comment type="caution">
    <text evidence="1">The sequence shown here is derived from an EMBL/GenBank/DDBJ whole genome shotgun (WGS) entry which is preliminary data.</text>
</comment>
<evidence type="ECO:0000313" key="1">
    <source>
        <dbReference type="EMBL" id="KAI0064329.1"/>
    </source>
</evidence>
<sequence length="405" mass="39461">MSNVNTANTGSTGPGPGPGQTGSGIGSKIKGAAQIVHGIGESIRGQTLGAVESGEGKETHAGIATRGRNEVEQGWSKFEGRPLPARTGAGTGAPGAQDPIHGTGAGVQNATTAGTTGAPQVNQTGFTGAPGQGTSNARGGQVGNARANGNEFGADGAPHPAADAAAGAVAGGAGVAGVEHAKHRHDDRAQYGAAQNQGAGAYTGGQPGAAGGAGQAANNVPSGQVGNAQAYGNEFGSDGPRQAVSTGGVGASSTQQDMDGPRQAVSTGGVGASSTHQDTAQPGQQPHGTFPPWGDEQESRGGRKPLTGDAQRQQQQFDGQGVNQLYAQTGAGVPQKVQAERAFENRPGGGQQGGAQTVPGTTQQLQQGAANHGPGNAPHTSQAAAAQDSEIGLRGARQGPGGGGY</sequence>
<proteinExistence type="predicted"/>
<protein>
    <submittedName>
        <fullName evidence="1">Uncharacterized protein</fullName>
    </submittedName>
</protein>
<evidence type="ECO:0000313" key="2">
    <source>
        <dbReference type="Proteomes" id="UP000814140"/>
    </source>
</evidence>
<dbReference type="Proteomes" id="UP000814140">
    <property type="component" value="Unassembled WGS sequence"/>
</dbReference>
<organism evidence="1 2">
    <name type="scientific">Artomyces pyxidatus</name>
    <dbReference type="NCBI Taxonomy" id="48021"/>
    <lineage>
        <taxon>Eukaryota</taxon>
        <taxon>Fungi</taxon>
        <taxon>Dikarya</taxon>
        <taxon>Basidiomycota</taxon>
        <taxon>Agaricomycotina</taxon>
        <taxon>Agaricomycetes</taxon>
        <taxon>Russulales</taxon>
        <taxon>Auriscalpiaceae</taxon>
        <taxon>Artomyces</taxon>
    </lineage>
</organism>
<gene>
    <name evidence="1" type="ORF">BV25DRAFT_1990075</name>
</gene>